<dbReference type="InterPro" id="IPR006597">
    <property type="entry name" value="Sel1-like"/>
</dbReference>
<protein>
    <recommendedName>
        <fullName evidence="3">Fe2OG dioxygenase domain-containing protein</fullName>
    </recommendedName>
</protein>
<dbReference type="InterPro" id="IPR011990">
    <property type="entry name" value="TPR-like_helical_dom_sf"/>
</dbReference>
<evidence type="ECO:0000256" key="2">
    <source>
        <dbReference type="SAM" id="MobiDB-lite"/>
    </source>
</evidence>
<gene>
    <name evidence="4" type="ORF">PGLA2088_LOCUS10413</name>
</gene>
<dbReference type="PANTHER" id="PTHR11102:SF160">
    <property type="entry name" value="ERAD-ASSOCIATED E3 UBIQUITIN-PROTEIN LIGASE COMPONENT HRD3"/>
    <property type="match status" value="1"/>
</dbReference>
<sequence length="812" mass="87696">MANVELLEAAAASGHAEAQYALGTSYLMGDGVAQDAKRAVDLFQLSAMQGDPRAQCNLGAMYAQGIGVEQDYAEAKRCYEQSADQGNADGQYNLALVYAQGLGGCEKEMLKATSLCAKAAAQGQVQAEALLPSLQAQLDSGSGRGASLAPLAHNDRHGKASPEMVQGAGDAAASEAKSQATHPMDHSAQGIHFKKVAFGSSKQLHLRGKSDTLWTGEQVEASFPKPGTEESWRKLFLLRSFATQEEVAGILRIAQTALEFNVDNDSVDQRPTYERNVIQVGQYIHPEMEVILRPLIEDRLLPFVRERFAAPGAVVCTALVRRYLPEERRTHPTHLDGHAFCTAVLGLNADEFEGGLYVQPQPDIQSREFVPIGRGDMAVHQHDLPHGVRVFGGGRRYSLIFWVKDCTQSCVTNATPWYDAASLAGDADAMTALAQKLDRGMNKEGVGSDPEKAAGLFLRAAKMGHSEAMINLGLMYQTGRGGLPVDGTEAVRWLQCAAEAGQSSAQRMLALAYSNATCGLKRDNFEALRWMKKAALQEDCEAMYSLSMCYSRGRGVEEDIDKALEWLTKAADLGHPEAQYALGTAHLTGDGVPRDLEKAALRFRRASLQGHAAAQCNLGALYAQGLGGLPQDLPKALHWYKASAERGNADAQHNLALMYAQGLGGLEANLEKAQEWCHKAADQGQQKALAMLRALPSTQPNGQPPETDLQSPSSPAVSSSARPTLRAQKVAQSDLLRNKMDEVLDLLCGVQKLNAHESRASTLLSRLRARLEVLRSPAPAEKENEKEKARSRPGRVLLESRGDAVMLLLAAA</sequence>
<dbReference type="Pfam" id="PF08238">
    <property type="entry name" value="Sel1"/>
    <property type="match status" value="10"/>
</dbReference>
<dbReference type="EMBL" id="CAJNNW010011695">
    <property type="protein sequence ID" value="CAE8653439.1"/>
    <property type="molecule type" value="Genomic_DNA"/>
</dbReference>
<dbReference type="Gene3D" id="2.60.120.620">
    <property type="entry name" value="q2cbj1_9rhob like domain"/>
    <property type="match status" value="1"/>
</dbReference>
<name>A0A813IQ50_POLGL</name>
<reference evidence="4" key="1">
    <citation type="submission" date="2021-02" db="EMBL/GenBank/DDBJ databases">
        <authorList>
            <person name="Dougan E. K."/>
            <person name="Rhodes N."/>
            <person name="Thang M."/>
            <person name="Chan C."/>
        </authorList>
    </citation>
    <scope>NUCLEOTIDE SEQUENCE</scope>
</reference>
<feature type="region of interest" description="Disordered" evidence="2">
    <location>
        <begin position="141"/>
        <end position="172"/>
    </location>
</feature>
<feature type="domain" description="Fe2OG dioxygenase" evidence="3">
    <location>
        <begin position="314"/>
        <end position="405"/>
    </location>
</feature>
<dbReference type="Proteomes" id="UP000626109">
    <property type="component" value="Unassembled WGS sequence"/>
</dbReference>
<dbReference type="SMART" id="SM00671">
    <property type="entry name" value="SEL1"/>
    <property type="match status" value="10"/>
</dbReference>
<proteinExistence type="inferred from homology"/>
<dbReference type="InterPro" id="IPR050767">
    <property type="entry name" value="Sel1_AlgK"/>
</dbReference>
<dbReference type="InterPro" id="IPR005123">
    <property type="entry name" value="Oxoglu/Fe-dep_dioxygenase_dom"/>
</dbReference>
<feature type="region of interest" description="Disordered" evidence="2">
    <location>
        <begin position="696"/>
        <end position="725"/>
    </location>
</feature>
<dbReference type="AlphaFoldDB" id="A0A813IQ50"/>
<evidence type="ECO:0000313" key="5">
    <source>
        <dbReference type="Proteomes" id="UP000626109"/>
    </source>
</evidence>
<dbReference type="PANTHER" id="PTHR11102">
    <property type="entry name" value="SEL-1-LIKE PROTEIN"/>
    <property type="match status" value="1"/>
</dbReference>
<feature type="compositionally biased region" description="Low complexity" evidence="2">
    <location>
        <begin position="711"/>
        <end position="721"/>
    </location>
</feature>
<comment type="caution">
    <text evidence="4">The sequence shown here is derived from an EMBL/GenBank/DDBJ whole genome shotgun (WGS) entry which is preliminary data.</text>
</comment>
<evidence type="ECO:0000256" key="1">
    <source>
        <dbReference type="ARBA" id="ARBA00038101"/>
    </source>
</evidence>
<dbReference type="SUPFAM" id="SSF81901">
    <property type="entry name" value="HCP-like"/>
    <property type="match status" value="3"/>
</dbReference>
<dbReference type="Gene3D" id="1.25.40.10">
    <property type="entry name" value="Tetratricopeptide repeat domain"/>
    <property type="match status" value="2"/>
</dbReference>
<dbReference type="SUPFAM" id="SSF51197">
    <property type="entry name" value="Clavaminate synthase-like"/>
    <property type="match status" value="1"/>
</dbReference>
<comment type="similarity">
    <text evidence="1">Belongs to the sel-1 family.</text>
</comment>
<accession>A0A813IQ50</accession>
<organism evidence="4 5">
    <name type="scientific">Polarella glacialis</name>
    <name type="common">Dinoflagellate</name>
    <dbReference type="NCBI Taxonomy" id="89957"/>
    <lineage>
        <taxon>Eukaryota</taxon>
        <taxon>Sar</taxon>
        <taxon>Alveolata</taxon>
        <taxon>Dinophyceae</taxon>
        <taxon>Suessiales</taxon>
        <taxon>Suessiaceae</taxon>
        <taxon>Polarella</taxon>
    </lineage>
</organism>
<evidence type="ECO:0000259" key="3">
    <source>
        <dbReference type="PROSITE" id="PS51471"/>
    </source>
</evidence>
<dbReference type="PROSITE" id="PS51471">
    <property type="entry name" value="FE2OG_OXY"/>
    <property type="match status" value="1"/>
</dbReference>
<evidence type="ECO:0000313" key="4">
    <source>
        <dbReference type="EMBL" id="CAE8653439.1"/>
    </source>
</evidence>